<organism evidence="2 3">
    <name type="scientific">Parasutterella excrementihominis YIT 11859</name>
    <dbReference type="NCBI Taxonomy" id="762966"/>
    <lineage>
        <taxon>Bacteria</taxon>
        <taxon>Pseudomonadati</taxon>
        <taxon>Pseudomonadota</taxon>
        <taxon>Betaproteobacteria</taxon>
        <taxon>Burkholderiales</taxon>
        <taxon>Sutterellaceae</taxon>
        <taxon>Parasutterella</taxon>
    </lineage>
</organism>
<protein>
    <recommendedName>
        <fullName evidence="4">SGNH hydrolase-type esterase domain-containing protein</fullName>
    </recommendedName>
</protein>
<keyword evidence="1" id="KW-0732">Signal</keyword>
<comment type="caution">
    <text evidence="2">The sequence shown here is derived from an EMBL/GenBank/DDBJ whole genome shotgun (WGS) entry which is preliminary data.</text>
</comment>
<dbReference type="EMBL" id="AFBP01000026">
    <property type="protein sequence ID" value="EGG55384.1"/>
    <property type="molecule type" value="Genomic_DNA"/>
</dbReference>
<dbReference type="eggNOG" id="COG2755">
    <property type="taxonomic scope" value="Bacteria"/>
</dbReference>
<evidence type="ECO:0000256" key="1">
    <source>
        <dbReference type="SAM" id="SignalP"/>
    </source>
</evidence>
<dbReference type="HOGENOM" id="CLU_055108_1_0_4"/>
<dbReference type="GO" id="GO:0016788">
    <property type="term" value="F:hydrolase activity, acting on ester bonds"/>
    <property type="evidence" value="ECO:0007669"/>
    <property type="project" value="UniProtKB-ARBA"/>
</dbReference>
<evidence type="ECO:0000313" key="2">
    <source>
        <dbReference type="EMBL" id="EGG55384.1"/>
    </source>
</evidence>
<feature type="chain" id="PRO_5003305146" description="SGNH hydrolase-type esterase domain-containing protein" evidence="1">
    <location>
        <begin position="22"/>
        <end position="277"/>
    </location>
</feature>
<accession>F3QJM2</accession>
<feature type="signal peptide" evidence="1">
    <location>
        <begin position="1"/>
        <end position="21"/>
    </location>
</feature>
<dbReference type="Proteomes" id="UP000005156">
    <property type="component" value="Unassembled WGS sequence"/>
</dbReference>
<dbReference type="InterPro" id="IPR036514">
    <property type="entry name" value="SGNH_hydro_sf"/>
</dbReference>
<dbReference type="Gene3D" id="3.40.50.1110">
    <property type="entry name" value="SGNH hydrolase"/>
    <property type="match status" value="1"/>
</dbReference>
<dbReference type="AlphaFoldDB" id="F3QJM2"/>
<proteinExistence type="predicted"/>
<evidence type="ECO:0000313" key="3">
    <source>
        <dbReference type="Proteomes" id="UP000005156"/>
    </source>
</evidence>
<evidence type="ECO:0008006" key="4">
    <source>
        <dbReference type="Google" id="ProtNLM"/>
    </source>
</evidence>
<reference evidence="2 3" key="1">
    <citation type="submission" date="2011-02" db="EMBL/GenBank/DDBJ databases">
        <authorList>
            <person name="Weinstock G."/>
            <person name="Sodergren E."/>
            <person name="Clifton S."/>
            <person name="Fulton L."/>
            <person name="Fulton B."/>
            <person name="Courtney L."/>
            <person name="Fronick C."/>
            <person name="Harrison M."/>
            <person name="Strong C."/>
            <person name="Farmer C."/>
            <person name="Delahaunty K."/>
            <person name="Markovic C."/>
            <person name="Hall O."/>
            <person name="Minx P."/>
            <person name="Tomlinson C."/>
            <person name="Mitreva M."/>
            <person name="Hou S."/>
            <person name="Chen J."/>
            <person name="Wollam A."/>
            <person name="Pepin K.H."/>
            <person name="Johnson M."/>
            <person name="Bhonagiri V."/>
            <person name="Zhang X."/>
            <person name="Suruliraj S."/>
            <person name="Warren W."/>
            <person name="Chinwalla A."/>
            <person name="Mardis E.R."/>
            <person name="Wilson R.K."/>
        </authorList>
    </citation>
    <scope>NUCLEOTIDE SEQUENCE [LARGE SCALE GENOMIC DNA]</scope>
    <source>
        <strain evidence="2 3">YIT 11859</strain>
    </source>
</reference>
<dbReference type="SUPFAM" id="SSF52266">
    <property type="entry name" value="SGNH hydrolase"/>
    <property type="match status" value="1"/>
</dbReference>
<name>F3QJM2_9BURK</name>
<sequence>MTMKKFLALTGLIVACSLPFAAQSLECSVKPKVTSIEAPHSYMFVGNSYTYYSSGLAGAVNGLAKAAGIKVRRNRMVTIGAADLGWFNVWELVRPSGMASTYVDHSDGGKIKKFDFRKEKVFDAVILQDNSTGPIHPQRKEIFEKYAKQHAYDLQCFGIQPLIMMTWARKNKPEMTQQLADATTKVGNEADAMVIPVGLAFAEAIKQDPKLELYRADKTHPSPEGTYLEACVVFASMYHRSPVGLKYYGIEQVEEKTAHFLQEVAWNTVCEYFDWKK</sequence>
<dbReference type="PROSITE" id="PS51257">
    <property type="entry name" value="PROKAR_LIPOPROTEIN"/>
    <property type="match status" value="1"/>
</dbReference>
<gene>
    <name evidence="2" type="ORF">HMPREF9439_01125</name>
</gene>
<keyword evidence="3" id="KW-1185">Reference proteome</keyword>